<dbReference type="InterPro" id="IPR053709">
    <property type="entry name" value="eRP_eS24_sf"/>
</dbReference>
<dbReference type="GO" id="GO:0003735">
    <property type="term" value="F:structural constituent of ribosome"/>
    <property type="evidence" value="ECO:0007669"/>
    <property type="project" value="InterPro"/>
</dbReference>
<keyword evidence="7" id="KW-1185">Reference proteome</keyword>
<evidence type="ECO:0000256" key="4">
    <source>
        <dbReference type="RuleBase" id="RU004383"/>
    </source>
</evidence>
<dbReference type="GO" id="GO:0005840">
    <property type="term" value="C:ribosome"/>
    <property type="evidence" value="ECO:0007669"/>
    <property type="project" value="UniProtKB-KW"/>
</dbReference>
<accession>A0A5N6M4F6</accession>
<dbReference type="PANTHER" id="PTHR10496">
    <property type="entry name" value="40S RIBOSOMAL PROTEIN S24"/>
    <property type="match status" value="1"/>
</dbReference>
<evidence type="ECO:0000256" key="5">
    <source>
        <dbReference type="SAM" id="MobiDB-lite"/>
    </source>
</evidence>
<sequence length="319" mass="36502">MPQQGPQQQGPPLDPESLALSQHEWLQFEEGSAAFMRCRRILRMTVPTPRSIDWGLLADVAEAARARAILGEDTPWTRLFDIADMPTYRLITVEFLSTFRYRAHQAAVREEDDEELPPDVEFSLCGQHVEMSIERFAVHLGIYYEPETVRDDFTQGLTQGEDGVMRAWWSQQTPSLTGVADLRENGRHQGSDYSNQEVHDKQTPIQETVIDVLHPGRPNVSKAELKEKLARMYEVKDPNAIFVFKFRTHFGGGKSTGFGLIYDSIENAKKYEPKYRLIRNGLDTKVEKSRKQLKERKNRAKKIRGVKKTKAGDAAKKKK</sequence>
<dbReference type="PROSITE" id="PS00529">
    <property type="entry name" value="RIBOSOMAL_S24E"/>
    <property type="match status" value="1"/>
</dbReference>
<dbReference type="OrthoDB" id="1741410at2759"/>
<proteinExistence type="inferred from homology"/>
<evidence type="ECO:0000313" key="6">
    <source>
        <dbReference type="EMBL" id="KAD3068622.1"/>
    </source>
</evidence>
<dbReference type="GO" id="GO:0003729">
    <property type="term" value="F:mRNA binding"/>
    <property type="evidence" value="ECO:0007669"/>
    <property type="project" value="UniProtKB-ARBA"/>
</dbReference>
<dbReference type="GO" id="GO:1990904">
    <property type="term" value="C:ribonucleoprotein complex"/>
    <property type="evidence" value="ECO:0007669"/>
    <property type="project" value="UniProtKB-KW"/>
</dbReference>
<dbReference type="InterPro" id="IPR001976">
    <property type="entry name" value="Ribosomal_eS24"/>
</dbReference>
<keyword evidence="3" id="KW-0687">Ribonucleoprotein</keyword>
<dbReference type="Pfam" id="PF01282">
    <property type="entry name" value="Ribosomal_S24e"/>
    <property type="match status" value="1"/>
</dbReference>
<reference evidence="6 7" key="1">
    <citation type="submission" date="2019-05" db="EMBL/GenBank/DDBJ databases">
        <title>Mikania micrantha, genome provides insights into the molecular mechanism of rapid growth.</title>
        <authorList>
            <person name="Liu B."/>
        </authorList>
    </citation>
    <scope>NUCLEOTIDE SEQUENCE [LARGE SCALE GENOMIC DNA]</scope>
    <source>
        <strain evidence="6">NLD-2019</strain>
        <tissue evidence="6">Leaf</tissue>
    </source>
</reference>
<dbReference type="Proteomes" id="UP000326396">
    <property type="component" value="Linkage Group LG7"/>
</dbReference>
<dbReference type="InterPro" id="IPR018098">
    <property type="entry name" value="Ribosomal_eS24_CS"/>
</dbReference>
<name>A0A5N6M4F6_9ASTR</name>
<dbReference type="EMBL" id="SZYD01000017">
    <property type="protein sequence ID" value="KAD3068622.1"/>
    <property type="molecule type" value="Genomic_DNA"/>
</dbReference>
<dbReference type="GO" id="GO:0006412">
    <property type="term" value="P:translation"/>
    <property type="evidence" value="ECO:0007669"/>
    <property type="project" value="InterPro"/>
</dbReference>
<evidence type="ECO:0000256" key="3">
    <source>
        <dbReference type="ARBA" id="ARBA00023274"/>
    </source>
</evidence>
<comment type="caution">
    <text evidence="6">The sequence shown here is derived from an EMBL/GenBank/DDBJ whole genome shotgun (WGS) entry which is preliminary data.</text>
</comment>
<dbReference type="HAMAP" id="MF_00545">
    <property type="entry name" value="Ribosomal_eS24"/>
    <property type="match status" value="1"/>
</dbReference>
<keyword evidence="2" id="KW-0689">Ribosomal protein</keyword>
<dbReference type="InterPro" id="IPR012678">
    <property type="entry name" value="Ribosomal_uL23/eL15/eS24_sf"/>
</dbReference>
<feature type="compositionally biased region" description="Basic residues" evidence="5">
    <location>
        <begin position="293"/>
        <end position="309"/>
    </location>
</feature>
<dbReference type="Gene3D" id="3.30.70.3370">
    <property type="match status" value="1"/>
</dbReference>
<dbReference type="SUPFAM" id="SSF54189">
    <property type="entry name" value="Ribosomal proteins S24e, L23 and L15e"/>
    <property type="match status" value="1"/>
</dbReference>
<evidence type="ECO:0000313" key="7">
    <source>
        <dbReference type="Proteomes" id="UP000326396"/>
    </source>
</evidence>
<evidence type="ECO:0000256" key="2">
    <source>
        <dbReference type="ARBA" id="ARBA00022980"/>
    </source>
</evidence>
<feature type="region of interest" description="Disordered" evidence="5">
    <location>
        <begin position="287"/>
        <end position="319"/>
    </location>
</feature>
<dbReference type="AlphaFoldDB" id="A0A5N6M4F6"/>
<evidence type="ECO:0000256" key="1">
    <source>
        <dbReference type="ARBA" id="ARBA00009680"/>
    </source>
</evidence>
<feature type="compositionally biased region" description="Basic and acidic residues" evidence="5">
    <location>
        <begin position="310"/>
        <end position="319"/>
    </location>
</feature>
<comment type="similarity">
    <text evidence="1 4">Belongs to the eukaryotic ribosomal protein eS24 family.</text>
</comment>
<gene>
    <name evidence="6" type="ORF">E3N88_36502</name>
</gene>
<protein>
    <recommendedName>
        <fullName evidence="4">40S ribosomal protein S24</fullName>
    </recommendedName>
</protein>
<organism evidence="6 7">
    <name type="scientific">Mikania micrantha</name>
    <name type="common">bitter vine</name>
    <dbReference type="NCBI Taxonomy" id="192012"/>
    <lineage>
        <taxon>Eukaryota</taxon>
        <taxon>Viridiplantae</taxon>
        <taxon>Streptophyta</taxon>
        <taxon>Embryophyta</taxon>
        <taxon>Tracheophyta</taxon>
        <taxon>Spermatophyta</taxon>
        <taxon>Magnoliopsida</taxon>
        <taxon>eudicotyledons</taxon>
        <taxon>Gunneridae</taxon>
        <taxon>Pentapetalae</taxon>
        <taxon>asterids</taxon>
        <taxon>campanulids</taxon>
        <taxon>Asterales</taxon>
        <taxon>Asteraceae</taxon>
        <taxon>Asteroideae</taxon>
        <taxon>Heliantheae alliance</taxon>
        <taxon>Eupatorieae</taxon>
        <taxon>Mikania</taxon>
    </lineage>
</organism>